<dbReference type="InterPro" id="IPR036457">
    <property type="entry name" value="PPM-type-like_dom_sf"/>
</dbReference>
<sequence>MTPIPDRDELLEGCEREPIHVPGAVQPHGCLFAFRHGVAVTVCADRAEALGRGPEEVFGAAGAAEIERAPARQPLTIRTADGAELDVTSHLVGDIRVVEVEPPSDVDLNTRYGLLEQMRALQAATTLAALLDATAGAVRSLTGFDRVMIYRFDPEWNGEVVAEAREPDLDPFLGLRYPASDIPPQARALYLRNPIRLIPAVDHEPVPLVAAAGAVGPALDLSDATLRAVSPVHLEYLRNMGVAASMSAALTVDGALWGLIACHHYRAPRRPSQRTRAGVEVLAKTASALLAQFQAAAAATERVDLLLRIEQIGSRLAESDADPLATLTDPGTTLAEVVAADGAATWRPGEVRTAGRCPPGEVIDALGRRLAERGADGLVTDHAGADEDCAAAGVADHAAGVLAVPVPEAAAWLLWFRDEQIRSVRWGGDPHHKELRRDPTGGVRLGPRRSFAEYVELVRGTSRPWTPAQVEVANLLGRRVGDGIERQLRRDRRLAEALQQAVLLAELPQVPGAELGVVYEPATRFGVGGDWYDVIFLPDGRAVLVLGDVAGHGFAVAATMSQLRHALRAYVVRSGDIGAALGELNELVRTLLPGEMATALVAAFDPARAGVELLNAGHLPPVIVRGAAAALVELPRHPALGVGRQVTFRPQAVGLDPDATLVLYTDGLIERRGVDIDTRLGALVAAAAAIGADTEPQRVCELLRDALRDDARTDDATVFALRRTE</sequence>
<dbReference type="InterPro" id="IPR016132">
    <property type="entry name" value="Phyto_chromo_attachment"/>
</dbReference>
<reference evidence="7 8" key="1">
    <citation type="journal article" date="2012" name="J. Bacteriol.">
        <title>Genome sequence of Mycobacterium hassiacum DSM 44199, a rare source of heat-stable mycobacterial proteins.</title>
        <authorList>
            <person name="Tiago I."/>
            <person name="Maranha A."/>
            <person name="Mendes V."/>
            <person name="Alarico S."/>
            <person name="Moynihan P.J."/>
            <person name="Clarke A.J."/>
            <person name="Macedo-Ribeiro S."/>
            <person name="Pereira P.J."/>
            <person name="Empadinhas N."/>
        </authorList>
    </citation>
    <scope>NUCLEOTIDE SEQUENCE [LARGE SCALE GENOMIC DNA]</scope>
    <source>
        <strain evidence="8">DSM 44199 / CIP 105218 / JCM 12690 / 3849</strain>
    </source>
</reference>
<dbReference type="Gene3D" id="3.30.450.20">
    <property type="entry name" value="PAS domain"/>
    <property type="match status" value="1"/>
</dbReference>
<dbReference type="SUPFAM" id="SSF81606">
    <property type="entry name" value="PP2C-like"/>
    <property type="match status" value="1"/>
</dbReference>
<comment type="caution">
    <text evidence="7">The sequence shown here is derived from an EMBL/GenBank/DDBJ whole genome shotgun (WGS) entry which is preliminary data.</text>
</comment>
<dbReference type="InterPro" id="IPR035965">
    <property type="entry name" value="PAS-like_dom_sf"/>
</dbReference>
<keyword evidence="3" id="KW-0378">Hydrolase</keyword>
<dbReference type="SUPFAM" id="SSF55785">
    <property type="entry name" value="PYP-like sensor domain (PAS domain)"/>
    <property type="match status" value="1"/>
</dbReference>
<evidence type="ECO:0000256" key="2">
    <source>
        <dbReference type="ARBA" id="ARBA00022606"/>
    </source>
</evidence>
<keyword evidence="8" id="KW-1185">Reference proteome</keyword>
<dbReference type="PROSITE" id="PS50046">
    <property type="entry name" value="PHYTOCHROME_2"/>
    <property type="match status" value="1"/>
</dbReference>
<dbReference type="RefSeq" id="WP_005624156.1">
    <property type="nucleotide sequence ID" value="NZ_AMRA01000013.1"/>
</dbReference>
<dbReference type="Gene3D" id="3.30.450.40">
    <property type="match status" value="1"/>
</dbReference>
<dbReference type="Proteomes" id="UP000006265">
    <property type="component" value="Unassembled WGS sequence"/>
</dbReference>
<proteinExistence type="predicted"/>
<dbReference type="AlphaFoldDB" id="K5BCW9"/>
<keyword evidence="1" id="KW-0600">Photoreceptor protein</keyword>
<keyword evidence="5" id="KW-0675">Receptor</keyword>
<dbReference type="SUPFAM" id="SSF55781">
    <property type="entry name" value="GAF domain-like"/>
    <property type="match status" value="2"/>
</dbReference>
<dbReference type="SMART" id="SM00065">
    <property type="entry name" value="GAF"/>
    <property type="match status" value="1"/>
</dbReference>
<dbReference type="Gene3D" id="3.30.450.270">
    <property type="match status" value="1"/>
</dbReference>
<dbReference type="Pfam" id="PF00360">
    <property type="entry name" value="PHY"/>
    <property type="match status" value="1"/>
</dbReference>
<dbReference type="PANTHER" id="PTHR43156:SF2">
    <property type="entry name" value="STAGE II SPORULATION PROTEIN E"/>
    <property type="match status" value="1"/>
</dbReference>
<organism evidence="7 8">
    <name type="scientific">Mycolicibacterium hassiacum (strain DSM 44199 / CIP 105218 / JCM 12690 / 3849)</name>
    <name type="common">Mycobacterium hassiacum</name>
    <dbReference type="NCBI Taxonomy" id="1122247"/>
    <lineage>
        <taxon>Bacteria</taxon>
        <taxon>Bacillati</taxon>
        <taxon>Actinomycetota</taxon>
        <taxon>Actinomycetes</taxon>
        <taxon>Mycobacteriales</taxon>
        <taxon>Mycobacteriaceae</taxon>
        <taxon>Mycolicibacterium</taxon>
    </lineage>
</organism>
<feature type="domain" description="Phytochrome chromophore attachment site" evidence="6">
    <location>
        <begin position="126"/>
        <end position="284"/>
    </location>
</feature>
<dbReference type="InterPro" id="IPR043150">
    <property type="entry name" value="Phytochrome_PHY_sf"/>
</dbReference>
<dbReference type="PRINTS" id="PR01033">
    <property type="entry name" value="PHYTOCHROME"/>
</dbReference>
<dbReference type="PATRIC" id="fig|1122247.3.peg.469"/>
<name>K5BCW9_MYCHD</name>
<keyword evidence="4" id="KW-0157">Chromophore</keyword>
<dbReference type="Pfam" id="PF01590">
    <property type="entry name" value="GAF"/>
    <property type="match status" value="1"/>
</dbReference>
<dbReference type="Gene3D" id="3.60.40.10">
    <property type="entry name" value="PPM-type phosphatase domain"/>
    <property type="match status" value="1"/>
</dbReference>
<dbReference type="InterPro" id="IPR001294">
    <property type="entry name" value="Phytochrome"/>
</dbReference>
<dbReference type="InterPro" id="IPR029016">
    <property type="entry name" value="GAF-like_dom_sf"/>
</dbReference>
<evidence type="ECO:0000259" key="6">
    <source>
        <dbReference type="PROSITE" id="PS50046"/>
    </source>
</evidence>
<evidence type="ECO:0000313" key="8">
    <source>
        <dbReference type="Proteomes" id="UP000006265"/>
    </source>
</evidence>
<dbReference type="Pfam" id="PF08446">
    <property type="entry name" value="PAS_2"/>
    <property type="match status" value="1"/>
</dbReference>
<dbReference type="InterPro" id="IPR013515">
    <property type="entry name" value="Phytochrome_cen-reg"/>
</dbReference>
<dbReference type="PANTHER" id="PTHR43156">
    <property type="entry name" value="STAGE II SPORULATION PROTEIN E-RELATED"/>
    <property type="match status" value="1"/>
</dbReference>
<evidence type="ECO:0000256" key="1">
    <source>
        <dbReference type="ARBA" id="ARBA00022543"/>
    </source>
</evidence>
<accession>K5BCW9</accession>
<dbReference type="STRING" id="1122247.GCA_000379865_02644"/>
<dbReference type="InterPro" id="IPR001932">
    <property type="entry name" value="PPM-type_phosphatase-like_dom"/>
</dbReference>
<dbReference type="SMART" id="SM00331">
    <property type="entry name" value="PP2C_SIG"/>
    <property type="match status" value="1"/>
</dbReference>
<dbReference type="EMBL" id="AMRA01000013">
    <property type="protein sequence ID" value="EKF25530.1"/>
    <property type="molecule type" value="Genomic_DNA"/>
</dbReference>
<gene>
    <name evidence="7" type="ORF">C731_0489</name>
</gene>
<dbReference type="InterPro" id="IPR052016">
    <property type="entry name" value="Bact_Sigma-Reg"/>
</dbReference>
<dbReference type="eggNOG" id="COG4251">
    <property type="taxonomic scope" value="Bacteria"/>
</dbReference>
<protein>
    <submittedName>
        <fullName evidence="7">Phytochrome region family protein</fullName>
    </submittedName>
</protein>
<dbReference type="Pfam" id="PF07228">
    <property type="entry name" value="SpoIIE"/>
    <property type="match status" value="1"/>
</dbReference>
<dbReference type="GO" id="GO:0009881">
    <property type="term" value="F:photoreceptor activity"/>
    <property type="evidence" value="ECO:0007669"/>
    <property type="project" value="UniProtKB-KW"/>
</dbReference>
<dbReference type="InterPro" id="IPR013654">
    <property type="entry name" value="PAS_2"/>
</dbReference>
<dbReference type="InterPro" id="IPR003018">
    <property type="entry name" value="GAF"/>
</dbReference>
<dbReference type="GO" id="GO:0006355">
    <property type="term" value="P:regulation of DNA-templated transcription"/>
    <property type="evidence" value="ECO:0007669"/>
    <property type="project" value="InterPro"/>
</dbReference>
<dbReference type="eggNOG" id="COG2208">
    <property type="taxonomic scope" value="Bacteria"/>
</dbReference>
<evidence type="ECO:0000256" key="4">
    <source>
        <dbReference type="ARBA" id="ARBA00022991"/>
    </source>
</evidence>
<dbReference type="GO" id="GO:0009584">
    <property type="term" value="P:detection of visible light"/>
    <property type="evidence" value="ECO:0007669"/>
    <property type="project" value="InterPro"/>
</dbReference>
<dbReference type="GO" id="GO:0016791">
    <property type="term" value="F:phosphatase activity"/>
    <property type="evidence" value="ECO:0007669"/>
    <property type="project" value="TreeGrafter"/>
</dbReference>
<evidence type="ECO:0000313" key="7">
    <source>
        <dbReference type="EMBL" id="EKF25530.1"/>
    </source>
</evidence>
<evidence type="ECO:0000256" key="5">
    <source>
        <dbReference type="ARBA" id="ARBA00023170"/>
    </source>
</evidence>
<keyword evidence="2" id="KW-0716">Sensory transduction</keyword>
<evidence type="ECO:0000256" key="3">
    <source>
        <dbReference type="ARBA" id="ARBA00022801"/>
    </source>
</evidence>